<dbReference type="SUPFAM" id="SSF46785">
    <property type="entry name" value="Winged helix' DNA-binding domain"/>
    <property type="match status" value="1"/>
</dbReference>
<proteinExistence type="predicted"/>
<name>A0ABZ1YX64_9NOCA</name>
<protein>
    <submittedName>
        <fullName evidence="1">MarR family transcriptional regulator</fullName>
    </submittedName>
</protein>
<accession>A0ABZ1YX64</accession>
<organism evidence="1 2">
    <name type="scientific">Nocardia vinacea</name>
    <dbReference type="NCBI Taxonomy" id="96468"/>
    <lineage>
        <taxon>Bacteria</taxon>
        <taxon>Bacillati</taxon>
        <taxon>Actinomycetota</taxon>
        <taxon>Actinomycetes</taxon>
        <taxon>Mycobacteriales</taxon>
        <taxon>Nocardiaceae</taxon>
        <taxon>Nocardia</taxon>
    </lineage>
</organism>
<reference evidence="1" key="1">
    <citation type="submission" date="2022-10" db="EMBL/GenBank/DDBJ databases">
        <title>The complete genomes of actinobacterial strains from the NBC collection.</title>
        <authorList>
            <person name="Joergensen T.S."/>
            <person name="Alvarez Arevalo M."/>
            <person name="Sterndorff E.B."/>
            <person name="Faurdal D."/>
            <person name="Vuksanovic O."/>
            <person name="Mourched A.-S."/>
            <person name="Charusanti P."/>
            <person name="Shaw S."/>
            <person name="Blin K."/>
            <person name="Weber T."/>
        </authorList>
    </citation>
    <scope>NUCLEOTIDE SEQUENCE</scope>
    <source>
        <strain evidence="1">NBC_01482</strain>
    </source>
</reference>
<evidence type="ECO:0000313" key="2">
    <source>
        <dbReference type="Proteomes" id="UP001432062"/>
    </source>
</evidence>
<dbReference type="InterPro" id="IPR036390">
    <property type="entry name" value="WH_DNA-bd_sf"/>
</dbReference>
<dbReference type="InterPro" id="IPR036388">
    <property type="entry name" value="WH-like_DNA-bd_sf"/>
</dbReference>
<evidence type="ECO:0000313" key="1">
    <source>
        <dbReference type="EMBL" id="WUV47892.1"/>
    </source>
</evidence>
<dbReference type="Gene3D" id="1.10.10.10">
    <property type="entry name" value="Winged helix-like DNA-binding domain superfamily/Winged helix DNA-binding domain"/>
    <property type="match status" value="1"/>
</dbReference>
<dbReference type="RefSeq" id="WP_327100946.1">
    <property type="nucleotide sequence ID" value="NZ_CP109149.1"/>
</dbReference>
<sequence length="136" mass="15232">MAALRPIGYWLKELDRRIDARFEDDLAASGLTRRHWQILNSLAEGPRPAADVRDGLAPFWNDPSEWGVQLAQLVDRGDISDDSGTLALTDTGRTTHHQAFTLIGKRRRAMLDGITDDQYVETVRLLEQMAENMAGA</sequence>
<gene>
    <name evidence="1" type="ORF">OG563_06615</name>
</gene>
<keyword evidence="2" id="KW-1185">Reference proteome</keyword>
<dbReference type="Proteomes" id="UP001432062">
    <property type="component" value="Chromosome"/>
</dbReference>
<dbReference type="EMBL" id="CP109441">
    <property type="protein sequence ID" value="WUV47892.1"/>
    <property type="molecule type" value="Genomic_DNA"/>
</dbReference>